<protein>
    <recommendedName>
        <fullName evidence="4">NodB homology domain-containing protein</fullName>
    </recommendedName>
</protein>
<sequence length="648" mass="71661">VHEKYSKLFTPTRLNPNGCPIRMSLYINNQDTSYKLVNEYYNNGMEIGSHSVTHTMINTAEKLRTEAGEQKNNLATEGRLPIDQVVGWRSPNLQPAGDAQPDVLKALGYTYDISLTYPIRSLTSEQPWPYTLDFGYPYSCSVQPCPGATSSHPGFWEIPVNSLFNKESGFPCVYVDACRPPTQAEAVDYLWSNFENTYNGNRAPFGLHMHAAWFFTEDYLTAMQTFIDRLLALDDVYIVSAKQVLDWMRTPYNPSHQGSANSPVLITYTVRHTISPMWWLSKPPTISTSSGNSPGVMVTGGVRPPSGSSNTKTRHTGETSVSKSSMPPGNLQVTNNLRSSTSPSTGELTCVRVLMPPGNLQVTNTPQIIYITINGRIDGANYQPILSLLGTKHNPNNCPISATFFVPEPETTSLTCRVCAAGATSCPCMVVTRTSIANSSPGGSDHGGVGQLPEPREQHGLRPGAGGVDLGTGPASLTTSRTNCLNLNTTGIEYDSSLVTSHKQSFTWPFTLDYGCKHTDSAQCPQGGYPGLWEVPIVPLIDYKQQFSCTYADACLNHPPTSQDTFTYLMHNFNQALTSSRAPMGINLRREWFSHSHYWPNVHGLSMFLDTVLNTRNDVYVVSIERMLDWMRNPVGLDQIKSFQRWNC</sequence>
<dbReference type="PANTHER" id="PTHR45985:SF3">
    <property type="entry name" value="CHITIN DEACETYLASE-LIKE 4"/>
    <property type="match status" value="1"/>
</dbReference>
<feature type="non-terminal residue" evidence="2">
    <location>
        <position position="1"/>
    </location>
</feature>
<dbReference type="SUPFAM" id="SSF88713">
    <property type="entry name" value="Glycoside hydrolase/deacetylase"/>
    <property type="match status" value="1"/>
</dbReference>
<organism evidence="2 3">
    <name type="scientific">Batillaria attramentaria</name>
    <dbReference type="NCBI Taxonomy" id="370345"/>
    <lineage>
        <taxon>Eukaryota</taxon>
        <taxon>Metazoa</taxon>
        <taxon>Spiralia</taxon>
        <taxon>Lophotrochozoa</taxon>
        <taxon>Mollusca</taxon>
        <taxon>Gastropoda</taxon>
        <taxon>Caenogastropoda</taxon>
        <taxon>Sorbeoconcha</taxon>
        <taxon>Cerithioidea</taxon>
        <taxon>Batillariidae</taxon>
        <taxon>Batillaria</taxon>
    </lineage>
</organism>
<name>A0ABD0L9K6_9CAEN</name>
<proteinExistence type="predicted"/>
<dbReference type="AlphaFoldDB" id="A0ABD0L9K6"/>
<feature type="region of interest" description="Disordered" evidence="1">
    <location>
        <begin position="300"/>
        <end position="344"/>
    </location>
</feature>
<dbReference type="PANTHER" id="PTHR45985">
    <property type="match status" value="1"/>
</dbReference>
<evidence type="ECO:0008006" key="4">
    <source>
        <dbReference type="Google" id="ProtNLM"/>
    </source>
</evidence>
<evidence type="ECO:0000313" key="2">
    <source>
        <dbReference type="EMBL" id="KAK7496025.1"/>
    </source>
</evidence>
<gene>
    <name evidence="2" type="ORF">BaRGS_00012726</name>
</gene>
<accession>A0ABD0L9K6</accession>
<evidence type="ECO:0000256" key="1">
    <source>
        <dbReference type="SAM" id="MobiDB-lite"/>
    </source>
</evidence>
<dbReference type="EMBL" id="JACVVK020000070">
    <property type="protein sequence ID" value="KAK7496025.1"/>
    <property type="molecule type" value="Genomic_DNA"/>
</dbReference>
<comment type="caution">
    <text evidence="2">The sequence shown here is derived from an EMBL/GenBank/DDBJ whole genome shotgun (WGS) entry which is preliminary data.</text>
</comment>
<dbReference type="Proteomes" id="UP001519460">
    <property type="component" value="Unassembled WGS sequence"/>
</dbReference>
<dbReference type="InterPro" id="IPR011330">
    <property type="entry name" value="Glyco_hydro/deAcase_b/a-brl"/>
</dbReference>
<feature type="compositionally biased region" description="Polar residues" evidence="1">
    <location>
        <begin position="318"/>
        <end position="344"/>
    </location>
</feature>
<feature type="region of interest" description="Disordered" evidence="1">
    <location>
        <begin position="437"/>
        <end position="466"/>
    </location>
</feature>
<reference evidence="2 3" key="1">
    <citation type="journal article" date="2023" name="Sci. Data">
        <title>Genome assembly of the Korean intertidal mud-creeper Batillaria attramentaria.</title>
        <authorList>
            <person name="Patra A.K."/>
            <person name="Ho P.T."/>
            <person name="Jun S."/>
            <person name="Lee S.J."/>
            <person name="Kim Y."/>
            <person name="Won Y.J."/>
        </authorList>
    </citation>
    <scope>NUCLEOTIDE SEQUENCE [LARGE SCALE GENOMIC DNA]</scope>
    <source>
        <strain evidence="2">Wonlab-2016</strain>
    </source>
</reference>
<keyword evidence="3" id="KW-1185">Reference proteome</keyword>
<dbReference type="InterPro" id="IPR052740">
    <property type="entry name" value="CE4"/>
</dbReference>
<dbReference type="Gene3D" id="3.20.20.370">
    <property type="entry name" value="Glycoside hydrolase/deacetylase"/>
    <property type="match status" value="2"/>
</dbReference>
<evidence type="ECO:0000313" key="3">
    <source>
        <dbReference type="Proteomes" id="UP001519460"/>
    </source>
</evidence>